<dbReference type="EMBL" id="JAXOJX010000023">
    <property type="protein sequence ID" value="MDZ5457879.1"/>
    <property type="molecule type" value="Genomic_DNA"/>
</dbReference>
<dbReference type="Proteomes" id="UP001293718">
    <property type="component" value="Unassembled WGS sequence"/>
</dbReference>
<reference evidence="2 3" key="1">
    <citation type="submission" date="2023-11" db="EMBL/GenBank/DDBJ databases">
        <title>Draft genome of Azohydromonas lata strain H1 (DSM1123), a polyhydroxyalkanoate producer.</title>
        <authorList>
            <person name="Traversa D."/>
            <person name="D'Addabbo P."/>
            <person name="Pazzani C."/>
            <person name="Manzari C."/>
            <person name="Chiara M."/>
            <person name="Scrascia M."/>
        </authorList>
    </citation>
    <scope>NUCLEOTIDE SEQUENCE [LARGE SCALE GENOMIC DNA]</scope>
    <source>
        <strain evidence="2 3">H1</strain>
    </source>
</reference>
<comment type="caution">
    <text evidence="2">The sequence shown here is derived from an EMBL/GenBank/DDBJ whole genome shotgun (WGS) entry which is preliminary data.</text>
</comment>
<proteinExistence type="predicted"/>
<protein>
    <submittedName>
        <fullName evidence="2">Uncharacterized protein</fullName>
    </submittedName>
</protein>
<evidence type="ECO:0000256" key="1">
    <source>
        <dbReference type="SAM" id="SignalP"/>
    </source>
</evidence>
<keyword evidence="3" id="KW-1185">Reference proteome</keyword>
<accession>A0ABU5IFK3</accession>
<organism evidence="2 3">
    <name type="scientific">Azohydromonas lata</name>
    <dbReference type="NCBI Taxonomy" id="45677"/>
    <lineage>
        <taxon>Bacteria</taxon>
        <taxon>Pseudomonadati</taxon>
        <taxon>Pseudomonadota</taxon>
        <taxon>Betaproteobacteria</taxon>
        <taxon>Burkholderiales</taxon>
        <taxon>Sphaerotilaceae</taxon>
        <taxon>Azohydromonas</taxon>
    </lineage>
</organism>
<gene>
    <name evidence="2" type="ORF">SM757_14975</name>
</gene>
<name>A0ABU5IFK3_9BURK</name>
<keyword evidence="1" id="KW-0732">Signal</keyword>
<dbReference type="RefSeq" id="WP_322466065.1">
    <property type="nucleotide sequence ID" value="NZ_JAXOJX010000023.1"/>
</dbReference>
<evidence type="ECO:0000313" key="2">
    <source>
        <dbReference type="EMBL" id="MDZ5457879.1"/>
    </source>
</evidence>
<evidence type="ECO:0000313" key="3">
    <source>
        <dbReference type="Proteomes" id="UP001293718"/>
    </source>
</evidence>
<sequence>MLTIKRAASAAIFAWLLATSAAALAQSYTIPSDPKATYAVLERGGNGNIRTITYRRSGPSGQSYSKREYDCNAAKTRYLGTGDTMEAMKGSKPEPSRYGIVDGSIASYLGGLACNK</sequence>
<feature type="chain" id="PRO_5046905452" evidence="1">
    <location>
        <begin position="26"/>
        <end position="116"/>
    </location>
</feature>
<feature type="signal peptide" evidence="1">
    <location>
        <begin position="1"/>
        <end position="25"/>
    </location>
</feature>